<protein>
    <submittedName>
        <fullName evidence="2">Uncharacterized protein</fullName>
    </submittedName>
</protein>
<comment type="caution">
    <text evidence="2">The sequence shown here is derived from an EMBL/GenBank/DDBJ whole genome shotgun (WGS) entry which is preliminary data.</text>
</comment>
<evidence type="ECO:0000313" key="2">
    <source>
        <dbReference type="EMBL" id="KAL0418034.1"/>
    </source>
</evidence>
<proteinExistence type="predicted"/>
<dbReference type="InterPro" id="IPR008480">
    <property type="entry name" value="DUF761_pln"/>
</dbReference>
<sequence length="72" mass="8648">MDHPQEYCSNSGRKKFNDQSQKKADTRKRAARKQSLVEDVNKRADDFIKNFRKQLKFEREESLKRSRERMAG</sequence>
<reference evidence="2" key="1">
    <citation type="submission" date="2020-06" db="EMBL/GenBank/DDBJ databases">
        <authorList>
            <person name="Li T."/>
            <person name="Hu X."/>
            <person name="Zhang T."/>
            <person name="Song X."/>
            <person name="Zhang H."/>
            <person name="Dai N."/>
            <person name="Sheng W."/>
            <person name="Hou X."/>
            <person name="Wei L."/>
        </authorList>
    </citation>
    <scope>NUCLEOTIDE SEQUENCE</scope>
    <source>
        <strain evidence="2">G02</strain>
        <tissue evidence="2">Leaf</tissue>
    </source>
</reference>
<dbReference type="AlphaFoldDB" id="A0AAW2UM11"/>
<accession>A0AAW2UM11</accession>
<organism evidence="2">
    <name type="scientific">Sesamum radiatum</name>
    <name type="common">Black benniseed</name>
    <dbReference type="NCBI Taxonomy" id="300843"/>
    <lineage>
        <taxon>Eukaryota</taxon>
        <taxon>Viridiplantae</taxon>
        <taxon>Streptophyta</taxon>
        <taxon>Embryophyta</taxon>
        <taxon>Tracheophyta</taxon>
        <taxon>Spermatophyta</taxon>
        <taxon>Magnoliopsida</taxon>
        <taxon>eudicotyledons</taxon>
        <taxon>Gunneridae</taxon>
        <taxon>Pentapetalae</taxon>
        <taxon>asterids</taxon>
        <taxon>lamiids</taxon>
        <taxon>Lamiales</taxon>
        <taxon>Pedaliaceae</taxon>
        <taxon>Sesamum</taxon>
    </lineage>
</organism>
<feature type="compositionally biased region" description="Basic and acidic residues" evidence="1">
    <location>
        <begin position="15"/>
        <end position="28"/>
    </location>
</feature>
<dbReference type="EMBL" id="JACGWJ010000005">
    <property type="protein sequence ID" value="KAL0418034.1"/>
    <property type="molecule type" value="Genomic_DNA"/>
</dbReference>
<dbReference type="Pfam" id="PF05553">
    <property type="entry name" value="DUF761"/>
    <property type="match status" value="1"/>
</dbReference>
<feature type="region of interest" description="Disordered" evidence="1">
    <location>
        <begin position="1"/>
        <end position="37"/>
    </location>
</feature>
<evidence type="ECO:0000256" key="1">
    <source>
        <dbReference type="SAM" id="MobiDB-lite"/>
    </source>
</evidence>
<reference evidence="2" key="2">
    <citation type="journal article" date="2024" name="Plant">
        <title>Genomic evolution and insights into agronomic trait innovations of Sesamum species.</title>
        <authorList>
            <person name="Miao H."/>
            <person name="Wang L."/>
            <person name="Qu L."/>
            <person name="Liu H."/>
            <person name="Sun Y."/>
            <person name="Le M."/>
            <person name="Wang Q."/>
            <person name="Wei S."/>
            <person name="Zheng Y."/>
            <person name="Lin W."/>
            <person name="Duan Y."/>
            <person name="Cao H."/>
            <person name="Xiong S."/>
            <person name="Wang X."/>
            <person name="Wei L."/>
            <person name="Li C."/>
            <person name="Ma Q."/>
            <person name="Ju M."/>
            <person name="Zhao R."/>
            <person name="Li G."/>
            <person name="Mu C."/>
            <person name="Tian Q."/>
            <person name="Mei H."/>
            <person name="Zhang T."/>
            <person name="Gao T."/>
            <person name="Zhang H."/>
        </authorList>
    </citation>
    <scope>NUCLEOTIDE SEQUENCE</scope>
    <source>
        <strain evidence="2">G02</strain>
    </source>
</reference>
<name>A0AAW2UM11_SESRA</name>
<gene>
    <name evidence="2" type="ORF">Sradi_1216900</name>
</gene>